<feature type="compositionally biased region" description="Low complexity" evidence="1">
    <location>
        <begin position="633"/>
        <end position="645"/>
    </location>
</feature>
<feature type="compositionally biased region" description="Low complexity" evidence="1">
    <location>
        <begin position="1282"/>
        <end position="1319"/>
    </location>
</feature>
<feature type="compositionally biased region" description="Basic and acidic residues" evidence="1">
    <location>
        <begin position="709"/>
        <end position="726"/>
    </location>
</feature>
<feature type="compositionally biased region" description="Basic and acidic residues" evidence="1">
    <location>
        <begin position="505"/>
        <end position="524"/>
    </location>
</feature>
<feature type="compositionally biased region" description="Basic and acidic residues" evidence="1">
    <location>
        <begin position="767"/>
        <end position="784"/>
    </location>
</feature>
<feature type="region of interest" description="Disordered" evidence="1">
    <location>
        <begin position="1282"/>
        <end position="1329"/>
    </location>
</feature>
<feature type="compositionally biased region" description="Low complexity" evidence="1">
    <location>
        <begin position="1835"/>
        <end position="1845"/>
    </location>
</feature>
<feature type="compositionally biased region" description="Basic and acidic residues" evidence="1">
    <location>
        <begin position="750"/>
        <end position="759"/>
    </location>
</feature>
<feature type="compositionally biased region" description="Low complexity" evidence="1">
    <location>
        <begin position="93"/>
        <end position="111"/>
    </location>
</feature>
<feature type="compositionally biased region" description="Pro residues" evidence="1">
    <location>
        <begin position="348"/>
        <end position="359"/>
    </location>
</feature>
<feature type="compositionally biased region" description="Low complexity" evidence="1">
    <location>
        <begin position="137"/>
        <end position="152"/>
    </location>
</feature>
<reference evidence="2 3" key="1">
    <citation type="journal article" date="2017" name="Int. J. Parasitol.">
        <title>The genome of the protozoan parasite Cystoisospora suis and a reverse vaccinology approach to identify vaccine candidates.</title>
        <authorList>
            <person name="Palmieri N."/>
            <person name="Shrestha A."/>
            <person name="Ruttkowski B."/>
            <person name="Beck T."/>
            <person name="Vogl C."/>
            <person name="Tomley F."/>
            <person name="Blake D.P."/>
            <person name="Joachim A."/>
        </authorList>
    </citation>
    <scope>NUCLEOTIDE SEQUENCE [LARGE SCALE GENOMIC DNA]</scope>
    <source>
        <strain evidence="2 3">Wien I</strain>
    </source>
</reference>
<feature type="compositionally biased region" description="Basic and acidic residues" evidence="1">
    <location>
        <begin position="647"/>
        <end position="665"/>
    </location>
</feature>
<feature type="compositionally biased region" description="Polar residues" evidence="1">
    <location>
        <begin position="323"/>
        <end position="338"/>
    </location>
</feature>
<feature type="region of interest" description="Disordered" evidence="1">
    <location>
        <begin position="1672"/>
        <end position="1694"/>
    </location>
</feature>
<feature type="compositionally biased region" description="Low complexity" evidence="1">
    <location>
        <begin position="372"/>
        <end position="397"/>
    </location>
</feature>
<proteinExistence type="predicted"/>
<feature type="compositionally biased region" description="Low complexity" evidence="1">
    <location>
        <begin position="1164"/>
        <end position="1222"/>
    </location>
</feature>
<feature type="compositionally biased region" description="Low complexity" evidence="1">
    <location>
        <begin position="530"/>
        <end position="596"/>
    </location>
</feature>
<organism evidence="2 3">
    <name type="scientific">Cystoisospora suis</name>
    <dbReference type="NCBI Taxonomy" id="483139"/>
    <lineage>
        <taxon>Eukaryota</taxon>
        <taxon>Sar</taxon>
        <taxon>Alveolata</taxon>
        <taxon>Apicomplexa</taxon>
        <taxon>Conoidasida</taxon>
        <taxon>Coccidia</taxon>
        <taxon>Eucoccidiorida</taxon>
        <taxon>Eimeriorina</taxon>
        <taxon>Sarcocystidae</taxon>
        <taxon>Cystoisospora</taxon>
    </lineage>
</organism>
<feature type="region of interest" description="Disordered" evidence="1">
    <location>
        <begin position="1"/>
        <end position="112"/>
    </location>
</feature>
<feature type="compositionally biased region" description="Polar residues" evidence="1">
    <location>
        <begin position="1320"/>
        <end position="1329"/>
    </location>
</feature>
<feature type="region of interest" description="Disordered" evidence="1">
    <location>
        <begin position="748"/>
        <end position="1268"/>
    </location>
</feature>
<feature type="region of interest" description="Disordered" evidence="1">
    <location>
        <begin position="1508"/>
        <end position="1546"/>
    </location>
</feature>
<feature type="compositionally biased region" description="Low complexity" evidence="1">
    <location>
        <begin position="495"/>
        <end position="504"/>
    </location>
</feature>
<feature type="non-terminal residue" evidence="2">
    <location>
        <position position="1925"/>
    </location>
</feature>
<feature type="region of interest" description="Disordered" evidence="1">
    <location>
        <begin position="476"/>
        <end position="732"/>
    </location>
</feature>
<feature type="compositionally biased region" description="Low complexity" evidence="1">
    <location>
        <begin position="304"/>
        <end position="315"/>
    </location>
</feature>
<accession>A0A2C6KUV9</accession>
<feature type="compositionally biased region" description="Low complexity" evidence="1">
    <location>
        <begin position="1124"/>
        <end position="1134"/>
    </location>
</feature>
<feature type="compositionally biased region" description="Basic and acidic residues" evidence="1">
    <location>
        <begin position="872"/>
        <end position="921"/>
    </location>
</feature>
<dbReference type="VEuPathDB" id="ToxoDB:CSUI_006059"/>
<feature type="compositionally biased region" description="Low complexity" evidence="1">
    <location>
        <begin position="1084"/>
        <end position="1096"/>
    </location>
</feature>
<evidence type="ECO:0000313" key="3">
    <source>
        <dbReference type="Proteomes" id="UP000221165"/>
    </source>
</evidence>
<dbReference type="EMBL" id="MIGC01003021">
    <property type="protein sequence ID" value="PHJ20108.1"/>
    <property type="molecule type" value="Genomic_DNA"/>
</dbReference>
<feature type="region of interest" description="Disordered" evidence="1">
    <location>
        <begin position="247"/>
        <end position="274"/>
    </location>
</feature>
<protein>
    <submittedName>
        <fullName evidence="2">Uncharacterized protein</fullName>
    </submittedName>
</protein>
<feature type="region of interest" description="Disordered" evidence="1">
    <location>
        <begin position="1790"/>
        <end position="1894"/>
    </location>
</feature>
<feature type="region of interest" description="Disordered" evidence="1">
    <location>
        <begin position="1722"/>
        <end position="1771"/>
    </location>
</feature>
<feature type="compositionally biased region" description="Low complexity" evidence="1">
    <location>
        <begin position="1533"/>
        <end position="1546"/>
    </location>
</feature>
<dbReference type="GeneID" id="94429435"/>
<evidence type="ECO:0000313" key="2">
    <source>
        <dbReference type="EMBL" id="PHJ20108.1"/>
    </source>
</evidence>
<feature type="compositionally biased region" description="Basic and acidic residues" evidence="1">
    <location>
        <begin position="1135"/>
        <end position="1147"/>
    </location>
</feature>
<feature type="compositionally biased region" description="Basic and acidic residues" evidence="1">
    <location>
        <begin position="446"/>
        <end position="463"/>
    </location>
</feature>
<keyword evidence="3" id="KW-1185">Reference proteome</keyword>
<feature type="compositionally biased region" description="Basic and acidic residues" evidence="1">
    <location>
        <begin position="1758"/>
        <end position="1770"/>
    </location>
</feature>
<feature type="compositionally biased region" description="Basic and acidic residues" evidence="1">
    <location>
        <begin position="991"/>
        <end position="1043"/>
    </location>
</feature>
<name>A0A2C6KUV9_9APIC</name>
<evidence type="ECO:0000256" key="1">
    <source>
        <dbReference type="SAM" id="MobiDB-lite"/>
    </source>
</evidence>
<comment type="caution">
    <text evidence="2">The sequence shown here is derived from an EMBL/GenBank/DDBJ whole genome shotgun (WGS) entry which is preliminary data.</text>
</comment>
<feature type="region of interest" description="Disordered" evidence="1">
    <location>
        <begin position="300"/>
        <end position="397"/>
    </location>
</feature>
<feature type="compositionally biased region" description="Basic and acidic residues" evidence="1">
    <location>
        <begin position="1064"/>
        <end position="1079"/>
    </location>
</feature>
<feature type="compositionally biased region" description="Polar residues" evidence="1">
    <location>
        <begin position="11"/>
        <end position="25"/>
    </location>
</feature>
<feature type="compositionally biased region" description="Basic and acidic residues" evidence="1">
    <location>
        <begin position="247"/>
        <end position="256"/>
    </location>
</feature>
<feature type="compositionally biased region" description="Low complexity" evidence="1">
    <location>
        <begin position="72"/>
        <end position="85"/>
    </location>
</feature>
<feature type="compositionally biased region" description="Basic and acidic residues" evidence="1">
    <location>
        <begin position="1803"/>
        <end position="1816"/>
    </location>
</feature>
<feature type="compositionally biased region" description="Low complexity" evidence="1">
    <location>
        <begin position="960"/>
        <end position="978"/>
    </location>
</feature>
<dbReference type="Proteomes" id="UP000221165">
    <property type="component" value="Unassembled WGS sequence"/>
</dbReference>
<feature type="compositionally biased region" description="Basic and acidic residues" evidence="1">
    <location>
        <begin position="1508"/>
        <end position="1530"/>
    </location>
</feature>
<feature type="compositionally biased region" description="Polar residues" evidence="1">
    <location>
        <begin position="259"/>
        <end position="269"/>
    </location>
</feature>
<gene>
    <name evidence="2" type="ORF">CSUI_006059</name>
</gene>
<dbReference type="RefSeq" id="XP_067921799.1">
    <property type="nucleotide sequence ID" value="XM_068066224.1"/>
</dbReference>
<feature type="region of interest" description="Disordered" evidence="1">
    <location>
        <begin position="137"/>
        <end position="168"/>
    </location>
</feature>
<feature type="compositionally biased region" description="Basic and acidic residues" evidence="1">
    <location>
        <begin position="1735"/>
        <end position="1749"/>
    </location>
</feature>
<feature type="region of interest" description="Disordered" evidence="1">
    <location>
        <begin position="419"/>
        <end position="463"/>
    </location>
</feature>
<sequence length="1925" mass="209404">MDTRSHEDGNPLSSFSPEFSTPSCRSSNKVKTSSSSSQDQSVDLITSSSSLSSKPSSSSCTYTANLPEEKSPISSSSSFLSSESPFYRKPRATSSSSSSSSTSSFLPSSLTVEEEKKISVSFPHESLITNGLSSFSYHPSSSLSSDHLSLPSVARSEEEGYEAKSSYSASRASILLHIRSVKTHLSQGVEEAPIPHVGRIEERGKREEEAKGQYGERGFHYEVYPSSHQHRRDSNRHDDDNRRVLLDEGAPHRRFEGTGVSTKSFSLSTEAGPPLLSMSNYISAEQRKYGIPGGEIFSKQNLRSSSIDPSPSECSYTRKKEGSISTREASKGSSSSLPFTPVVHPSHRPSPPPPPPPPSQGLTSDNGVVSALSVPTSSLIPSSPSFPSSVSSLHPSSACASHFPPKTLFTPGYDPRDSIASSCSSSRLSTETGPTVRWSVCTPGRGGEEEGKEDAKHDNDENKTFQVICEGDVGVYERNGSHQAGGLGEENDIKSLPSSFSSSHVSRDFHALTGDGRKSERAIHTDTAISSSSPSVLSLSSHSTVTPTPPVTSIVSSSSSPSLPHSSCPSGPSPSSFLPASPPSSISSSSSSAVSSRQDQDGPSDKSCTYTKELISPTAVKPPPSYEEKRELSPSPSFSSSSLSSADLKKEREDGKRESEEERLGKSSFLQQLYPTEKKKEKEIPSPSISFGPEKDRRSLSSSEISLTTKKEGQVAKEEEKEDHILLRGKGTSLSPFPCDLVHLLHSKKGHEQEKHADASRALFHSHQKEPHSVEIMKAEEEKTSSSSSSFSSSHRRLRERSSSRSSTSATRGCEKKAKRKTQQIPLREILSSASSLRNLNDPGEKGTPLSSSLSLREEREKQASSLAYNDGDDKDREVQERTRPSSRMERKVSEREEEEKNERRDEKRTLSLMREKKIDLSPHVTSRTADALFPPSSGVKDGGDGETRIAQMRDITKPSSSSSGRISSSSSSSMVSSGVIEKKKKNPSSLDERDEVRISSSKDRDLQHQGNDGKKEKEGEEGRRDDRRLLPPCLEREDQETIKKRRTSQSMSKDRVVMATVQKDQKGDEKEEDDKGKEDQEEGGTLSSSSSSSSSRVSTATPERQMREQREEEEESITSLHTSPSPCSSSSSSDAKESDKDREKGSVRIFCPSLSSCKKDEISSLSTSAKLSLSSSSSSTQGGSSSSSRGHTPTSSPLSSSASSSSSSASSSSTSSSSPSSQGRVGVMLPPESSSTRRLRCPSLTKCVSSSSSSSEKNDPQAGRPTCLRFFSSSSSSSCPSAVSSGPTPSSHPPSIFTPSVLTSHLPSSSSSSSLPSSQRLESTQSRGGSVVLPSACMVTPLCNPSGYLLHSPHLHETPHAKQSRIVSPTKQFLIRRCGADTRTTTYLSSSPSSPSSSSSSHRHYPYVFHGEGPPFLHPSSSSSSSLYDHYVSSSALSQQPLHSLHDSRHRGGGEGIYVLPGSYSTASTTFFPSYPRSLSPSRRCMPTGEREKIAVICREEERRRDVLGEGEEEQRRRSQQEVKDDRRPVIFSSTTTTSSSSSFSSFLFPTSFQVVAESRSSYEESCGRSDQGGGILTAGREKEERREKKEMRVIGYMLLLLLLLCLIRRIFFLPWTGVTPSSSSLPLPSSPSHHLLLSSLSEQLSSSASPGMGPSSWDEERLRQVLQALTSSSSSGNLSSSTSSSLSLPGSSPERNEYLTSFFTFMQRLLLRFSRTPRGESLGTMATSYTSTRGREEQEERKRRGEGVGESSLYGRESDGRSRGHLDEATSDGWLGLLKKFMYEGEEERTGLENASSSFSRQEKEDREEKEDLLRSLWRSIAGREEADGQTGSDSSLSSSSSSPAVFSLFINANEGREQEKEREEEESQYGRGTGEEKKRVQSKAKEKKKGEEYWHYRSWRSRTPKKSPFAAILGILLFILSC</sequence>
<feature type="compositionally biased region" description="Low complexity" evidence="1">
    <location>
        <begin position="419"/>
        <end position="429"/>
    </location>
</feature>
<feature type="compositionally biased region" description="Low complexity" evidence="1">
    <location>
        <begin position="26"/>
        <end position="59"/>
    </location>
</feature>
<feature type="region of interest" description="Disordered" evidence="1">
    <location>
        <begin position="1565"/>
        <end position="1589"/>
    </location>
</feature>